<dbReference type="PANTHER" id="PTHR32387">
    <property type="entry name" value="WU:FJ29H11"/>
    <property type="match status" value="1"/>
</dbReference>
<feature type="non-terminal residue" evidence="3">
    <location>
        <position position="997"/>
    </location>
</feature>
<dbReference type="PANTHER" id="PTHR32387:SF3">
    <property type="entry name" value="ATP_DNA BINDING PROTEIN"/>
    <property type="match status" value="1"/>
</dbReference>
<dbReference type="InterPro" id="IPR052957">
    <property type="entry name" value="Auxin_embryo_med"/>
</dbReference>
<sequence>MIKGLEELRQKRLKWIEANRENNFEEGIKRLLTDLYPDNAHFIYELLQNAEDPRASIVRFTLTGDAVEFEHDGERLFDLRDVESITSIGASTKRDDPTSIGKFGVGFKAVFAYTHTPEIHSGEFHFRIRDLVLPETNRVNKPNMGDRETRFTFPFDHPTKRPAQASAEVERALRALGDNTLLFLTHIRTIEYLLPDGSLGSLERVDHEGGRIEIRARHPGGKDTVSHWLRFQKDVEVIDEDGKTKTCRIAIAYSLVEEEDSRKRHPGWKIVPLDHGQVSIYFPAEKETSNLRFHIHAPFASTVARDSVRDCEANRQLRDCIADLVVESLTNIRDRRMLTMGFLAVLPNQMDNLSSFYEPIREAAVRAFRDEPHTPTKSGTHAPATALYRGPARISEVLNDDDLSLLTNHEPPLWAANPPQQNQREDRFLDSLKIDSWGWSELTSALSALDDDERESIEDWISQKDDAWVMRFYALLGEACDAHNESVDAEGLRIVRVGAGQGHEHVLPQEAFLLPEQETTPPRDIRFVKPTVYSTGRSEAQKKFAVSFLEHIGVRPFDAKTVIELRLGHYDNPPDQVGDGHYKDMRQFIAYWKKNPADADLFKRHSFLLSQSEDGTLYWRKPAQLCMDSPYLNTGLAELTGIHKKHVLWTAYKDKLNESQFTDFVGFLRAVGVMHGVSVSQASLHSNPKVQDLWKGLYGTRSTYTGISEDYSINALDNYTKLQSISASRLIWQALIRADSRAAKARYRPNQQYQMREVDSQLVHHLKTCAWIPDKSGAFHKPQDMTRDDLRTDFPYDDRNGLLTAIGFGERAKRRSEEYQARNEAAKVMGFASAEEAEELAKLVSETGVTSGELRSLVSQRQRASQPEDSVPNPERRRKGVLERRGNAPTKESVTRERTIQPGAKPETLEAKAYLRAKYRNPEGQLVCQCCHAEMPFKVRDDHYFEAVQCVRGLDHHYFENRLALCPTCAAMYQHARETDDAEVRRSIIEHDASDTA</sequence>
<evidence type="ECO:0000256" key="1">
    <source>
        <dbReference type="SAM" id="MobiDB-lite"/>
    </source>
</evidence>
<dbReference type="Pfam" id="PF25794">
    <property type="entry name" value="SACS"/>
    <property type="match status" value="1"/>
</dbReference>
<proteinExistence type="predicted"/>
<dbReference type="EMBL" id="SSFO01000281">
    <property type="protein sequence ID" value="TXI28225.1"/>
    <property type="molecule type" value="Genomic_DNA"/>
</dbReference>
<feature type="region of interest" description="Disordered" evidence="1">
    <location>
        <begin position="139"/>
        <end position="160"/>
    </location>
</feature>
<dbReference type="NCBIfam" id="NF047352">
    <property type="entry name" value="P_loop_sacsin"/>
    <property type="match status" value="1"/>
</dbReference>
<evidence type="ECO:0000313" key="4">
    <source>
        <dbReference type="Proteomes" id="UP000321110"/>
    </source>
</evidence>
<dbReference type="Gene3D" id="3.30.565.10">
    <property type="entry name" value="Histidine kinase-like ATPase, C-terminal domain"/>
    <property type="match status" value="1"/>
</dbReference>
<dbReference type="InterPro" id="IPR058210">
    <property type="entry name" value="SACS/Nov_dom"/>
</dbReference>
<dbReference type="InterPro" id="IPR036890">
    <property type="entry name" value="HATPase_C_sf"/>
</dbReference>
<name>A0A5C7VUF2_AQUAC</name>
<gene>
    <name evidence="3" type="ORF">E6Q69_16680</name>
</gene>
<feature type="region of interest" description="Disordered" evidence="1">
    <location>
        <begin position="854"/>
        <end position="906"/>
    </location>
</feature>
<accession>A0A5C7VUF2</accession>
<feature type="domain" description="Sacsin/Nov" evidence="2">
    <location>
        <begin position="27"/>
        <end position="130"/>
    </location>
</feature>
<protein>
    <recommendedName>
        <fullName evidence="2">Sacsin/Nov domain-containing protein</fullName>
    </recommendedName>
</protein>
<comment type="caution">
    <text evidence="3">The sequence shown here is derived from an EMBL/GenBank/DDBJ whole genome shotgun (WGS) entry which is preliminary data.</text>
</comment>
<evidence type="ECO:0000313" key="3">
    <source>
        <dbReference type="EMBL" id="TXI28225.1"/>
    </source>
</evidence>
<dbReference type="AlphaFoldDB" id="A0A5C7VUF2"/>
<feature type="compositionally biased region" description="Polar residues" evidence="1">
    <location>
        <begin position="857"/>
        <end position="868"/>
    </location>
</feature>
<organism evidence="3 4">
    <name type="scientific">Aquipseudomonas alcaligenes</name>
    <name type="common">Pseudomonas alcaligenes</name>
    <dbReference type="NCBI Taxonomy" id="43263"/>
    <lineage>
        <taxon>Bacteria</taxon>
        <taxon>Pseudomonadati</taxon>
        <taxon>Pseudomonadota</taxon>
        <taxon>Gammaproteobacteria</taxon>
        <taxon>Pseudomonadales</taxon>
        <taxon>Pseudomonadaceae</taxon>
        <taxon>Aquipseudomonas</taxon>
    </lineage>
</organism>
<dbReference type="Proteomes" id="UP000321110">
    <property type="component" value="Unassembled WGS sequence"/>
</dbReference>
<dbReference type="SUPFAM" id="SSF55874">
    <property type="entry name" value="ATPase domain of HSP90 chaperone/DNA topoisomerase II/histidine kinase"/>
    <property type="match status" value="1"/>
</dbReference>
<reference evidence="3 4" key="1">
    <citation type="submission" date="2018-09" db="EMBL/GenBank/DDBJ databases">
        <title>Metagenome Assembled Genomes from an Advanced Water Purification Facility.</title>
        <authorList>
            <person name="Stamps B.W."/>
            <person name="Spear J.R."/>
        </authorList>
    </citation>
    <scope>NUCLEOTIDE SEQUENCE [LARGE SCALE GENOMIC DNA]</scope>
    <source>
        <strain evidence="3">Bin_52_1</strain>
    </source>
</reference>
<evidence type="ECO:0000259" key="2">
    <source>
        <dbReference type="Pfam" id="PF25794"/>
    </source>
</evidence>